<dbReference type="HOGENOM" id="CLU_3202038_0_0_3"/>
<comment type="caution">
    <text evidence="1">The sequence shown here is derived from an EMBL/GenBank/DDBJ whole genome shotgun (WGS) entry which is preliminary data.</text>
</comment>
<dbReference type="RefSeq" id="WP_002785858.1">
    <property type="nucleotide sequence ID" value="NZ_HE973323.1"/>
</dbReference>
<protein>
    <submittedName>
        <fullName evidence="1">Uncharacterized protein</fullName>
    </submittedName>
</protein>
<evidence type="ECO:0000313" key="2">
    <source>
        <dbReference type="Proteomes" id="UP000003613"/>
    </source>
</evidence>
<proteinExistence type="predicted"/>
<evidence type="ECO:0000313" key="1">
    <source>
        <dbReference type="EMBL" id="CCI20628.1"/>
    </source>
</evidence>
<dbReference type="Proteomes" id="UP000003613">
    <property type="component" value="Unassembled WGS sequence"/>
</dbReference>
<reference evidence="1 2" key="1">
    <citation type="submission" date="2012-04" db="EMBL/GenBank/DDBJ databases">
        <authorList>
            <person name="Genoscope - CEA"/>
        </authorList>
    </citation>
    <scope>NUCLEOTIDE SEQUENCE [LARGE SCALE GENOMIC DNA]</scope>
    <source>
        <strain evidence="1 2">9807</strain>
    </source>
</reference>
<organism evidence="1 2">
    <name type="scientific">Microcystis aeruginosa PCC 9807</name>
    <dbReference type="NCBI Taxonomy" id="1160283"/>
    <lineage>
        <taxon>Bacteria</taxon>
        <taxon>Bacillati</taxon>
        <taxon>Cyanobacteriota</taxon>
        <taxon>Cyanophyceae</taxon>
        <taxon>Oscillatoriophycideae</taxon>
        <taxon>Chroococcales</taxon>
        <taxon>Microcystaceae</taxon>
        <taxon>Microcystis</taxon>
    </lineage>
</organism>
<name>I4HF04_MICAE</name>
<dbReference type="EMBL" id="CAIM01000773">
    <property type="protein sequence ID" value="CCI20628.1"/>
    <property type="molecule type" value="Genomic_DNA"/>
</dbReference>
<dbReference type="AlphaFoldDB" id="I4HF04"/>
<accession>I4HF04</accession>
<gene>
    <name evidence="1" type="ORF">MICAF_900007</name>
</gene>
<sequence>MLPPQSQEVKKTFPPAEVFEHHVTGSLAEPGFIPELVPELIETRD</sequence>